<organism evidence="2 3">
    <name type="scientific">Vibrio hepatarius</name>
    <dbReference type="NCBI Taxonomy" id="171383"/>
    <lineage>
        <taxon>Bacteria</taxon>
        <taxon>Pseudomonadati</taxon>
        <taxon>Pseudomonadota</taxon>
        <taxon>Gammaproteobacteria</taxon>
        <taxon>Vibrionales</taxon>
        <taxon>Vibrionaceae</taxon>
        <taxon>Vibrio</taxon>
        <taxon>Vibrio oreintalis group</taxon>
    </lineage>
</organism>
<name>A0A0M0HXR5_9VIBR</name>
<dbReference type="GO" id="GO:0016787">
    <property type="term" value="F:hydrolase activity"/>
    <property type="evidence" value="ECO:0007669"/>
    <property type="project" value="UniProtKB-KW"/>
</dbReference>
<dbReference type="InterPro" id="IPR014729">
    <property type="entry name" value="Rossmann-like_a/b/a_fold"/>
</dbReference>
<dbReference type="PATRIC" id="fig|171383.3.peg.2904"/>
<dbReference type="RefSeq" id="WP_053409774.1">
    <property type="nucleotide sequence ID" value="NZ_LHPI01000013.1"/>
</dbReference>
<evidence type="ECO:0000313" key="3">
    <source>
        <dbReference type="Proteomes" id="UP000037530"/>
    </source>
</evidence>
<comment type="caution">
    <text evidence="2">The sequence shown here is derived from an EMBL/GenBank/DDBJ whole genome shotgun (WGS) entry which is preliminary data.</text>
</comment>
<keyword evidence="3" id="KW-1185">Reference proteome</keyword>
<dbReference type="SUPFAM" id="SSF52402">
    <property type="entry name" value="Adenine nucleotide alpha hydrolases-like"/>
    <property type="match status" value="1"/>
</dbReference>
<dbReference type="OrthoDB" id="9772814at2"/>
<dbReference type="Proteomes" id="UP000037530">
    <property type="component" value="Unassembled WGS sequence"/>
</dbReference>
<feature type="region of interest" description="Disordered" evidence="1">
    <location>
        <begin position="217"/>
        <end position="241"/>
    </location>
</feature>
<proteinExistence type="predicted"/>
<protein>
    <submittedName>
        <fullName evidence="2">Phosphohydrolase</fullName>
    </submittedName>
</protein>
<keyword evidence="2" id="KW-0378">Hydrolase</keyword>
<gene>
    <name evidence="2" type="ORF">AKJ31_14215</name>
</gene>
<reference evidence="3" key="1">
    <citation type="submission" date="2015-08" db="EMBL/GenBank/DDBJ databases">
        <title>Vibrio galatheae sp. nov., a novel member of the Vibrionaceae family isolated from the Solomon Islands.</title>
        <authorList>
            <person name="Giubergia S."/>
            <person name="Machado H."/>
            <person name="Mateiu R.V."/>
            <person name="Gram L."/>
        </authorList>
    </citation>
    <scope>NUCLEOTIDE SEQUENCE [LARGE SCALE GENOMIC DNA]</scope>
    <source>
        <strain evidence="3">DSM 19134</strain>
    </source>
</reference>
<accession>A0A0M0HXR5</accession>
<dbReference type="Gene3D" id="3.40.50.620">
    <property type="entry name" value="HUPs"/>
    <property type="match status" value="1"/>
</dbReference>
<dbReference type="EMBL" id="LHPI01000013">
    <property type="protein sequence ID" value="KOO06860.1"/>
    <property type="molecule type" value="Genomic_DNA"/>
</dbReference>
<dbReference type="AlphaFoldDB" id="A0A0M0HXR5"/>
<sequence>MKMTNTDHYDDSVVIPSIRRNVQLDIFGSDSLIALEPADPHVRFDCPDLDLSDYDLAIVSMSGGKDSIAGLCRLLEMGYPKEKIELWHNHVDGDPLNDDIFFDWNFMYSYNKKLAEAFGIPLYCSWLNKGLRGEMLKHNSIPHPHSFETPAGIIELGRETCKPGTRRKFPQQSGSLSTRWCSSSLKVDPAKRALTNQDRFLGQRILFITGERRAESSPRAKMSQLAPHAVDTERKSKNPKKPRYIDSWRNVLHLTEEDVWQILSDWRITPPVPYRLGWGRSSCKLCIFSSDRVLATINEYWPEKILEVADYEDQFGVTIARSGKNVFERATSTTPFIIDDEEALQQSFRKEYTLPIFVPDDKIWTLPKGAFSTESSGAI</sequence>
<evidence type="ECO:0000313" key="2">
    <source>
        <dbReference type="EMBL" id="KOO06860.1"/>
    </source>
</evidence>
<dbReference type="STRING" id="171383.AKJ31_14215"/>
<evidence type="ECO:0000256" key="1">
    <source>
        <dbReference type="SAM" id="MobiDB-lite"/>
    </source>
</evidence>